<feature type="region of interest" description="Disordered" evidence="1">
    <location>
        <begin position="457"/>
        <end position="480"/>
    </location>
</feature>
<dbReference type="STRING" id="1314782.A0A165RV64"/>
<accession>A0A165RV64</accession>
<dbReference type="EMBL" id="KV425578">
    <property type="protein sequence ID" value="KZT24310.1"/>
    <property type="molecule type" value="Genomic_DNA"/>
</dbReference>
<feature type="compositionally biased region" description="Basic residues" evidence="1">
    <location>
        <begin position="595"/>
        <end position="607"/>
    </location>
</feature>
<feature type="compositionally biased region" description="Acidic residues" evidence="1">
    <location>
        <begin position="457"/>
        <end position="469"/>
    </location>
</feature>
<dbReference type="PROSITE" id="PS50172">
    <property type="entry name" value="BRCT"/>
    <property type="match status" value="5"/>
</dbReference>
<feature type="compositionally biased region" description="Low complexity" evidence="1">
    <location>
        <begin position="895"/>
        <end position="904"/>
    </location>
</feature>
<proteinExistence type="predicted"/>
<feature type="compositionally biased region" description="Basic and acidic residues" evidence="1">
    <location>
        <begin position="737"/>
        <end position="750"/>
    </location>
</feature>
<evidence type="ECO:0000256" key="1">
    <source>
        <dbReference type="SAM" id="MobiDB-lite"/>
    </source>
</evidence>
<protein>
    <recommendedName>
        <fullName evidence="2">BRCT domain-containing protein</fullName>
    </recommendedName>
</protein>
<gene>
    <name evidence="3" type="ORF">NEOLEDRAFT_1242555</name>
</gene>
<evidence type="ECO:0000259" key="2">
    <source>
        <dbReference type="PROSITE" id="PS50172"/>
    </source>
</evidence>
<dbReference type="AlphaFoldDB" id="A0A165RV64"/>
<dbReference type="PANTHER" id="PTHR47667">
    <property type="entry name" value="REGULATOR OF TY1 TRANSPOSITION PROTEIN 107"/>
    <property type="match status" value="1"/>
</dbReference>
<dbReference type="GO" id="GO:0035361">
    <property type="term" value="C:Cul8-RING ubiquitin ligase complex"/>
    <property type="evidence" value="ECO:0007669"/>
    <property type="project" value="TreeGrafter"/>
</dbReference>
<name>A0A165RV64_9AGAM</name>
<sequence length="1133" mass="125298">MHLFGDVYYFLPLCLSTSRREELTIVLDANGATAVDLDQATHVITNSHNFEGWQTVAGDVAVVSDYWVDRSVILAKKQPPQWYSPDPAMIFSGVVACSADLGEGDAEVLAAGITALGGQWRVGLTRDVTHLFALTPESVRYETAMHHRAATHMKILLPHWFDDAVKLGYGTLPTVEYEWPEPAMFKREGERGIRKSKVPGEKKALYESALVEMEVGTRKANSKNVWHGRKILLSVTLELRDGRREAIEAGITRAGGVVMEFESHDRNGDEHEEAEKIEDADVLITKYRTGAAYYKAMKWGKTVGTLPWLFHVESIGMLTAPSDQLLHFPIPKGPVAEFDSHIMTITNYTGEARDYIRKLITTMGATFTASMSSSNTVVIAAYVGGNKTEKARNWNIPVVNHTWLEDCFVQWRNVTVGLEKYISFPPGVDFSTVLGEKGIGRAVLDKELERALDAADLEEPELGDADAEKEELQPPTSTAASARDMMEVENVISADGPALADVHMNDHSADEDLLETAQNKATPTKRRSGKRAATVDILEDDKDEEVEIGEDSPRRSRRIRAIAQSTSPAKKPFSKVAEPLHRETSDEDTEEPEKSKKKPSSGRKLVRKVTIPIVEIVTPAKPSSPKKNPRPTTPSSGEDEEQDGPGPSNRKQALKASLLSDDESDEDMPDVSTLLQEKPSTSSKSQGKAKARSPSPRLRSPLKNRTTMESVEIPVLHKKTSGIMPTSDPKRRRGRPRKSDSMCMEAKEAPEVFPGKKKPKSPTKPVSLSRSSSLSPVPPSRIRPGPGRDSGETETPNITRTSKRSAAMKASQGLQIMMTDANDFEREMKRGHIRSAWETEISKGKAKEREVQDEVSGGKKRVSTAGDDNAGRRKRPRKSDENQRLASDSDEETVTSPKSKPAATAKKRASNVGTDSRTPQTSTSDHKHIKLLTTQVALSHDTIKSLQKMGVKMTEKPSECTHVIVKGLVRTKKLLCAIPAVPFILSSDWALHSVEAGEPLPVDKYLLVDEEGEEKFAFKLSEALERAKLLKRQLFAGKMFHITPKVDRTLNLYKDVIVANGGQISKSAMPTLRMMNGQRNYRVIISCEEDRSIWEPLVANGVTVYDKEWLLLCALKQTLDIDDSTLKFPKATS</sequence>
<dbReference type="GO" id="GO:0005634">
    <property type="term" value="C:nucleus"/>
    <property type="evidence" value="ECO:0007669"/>
    <property type="project" value="TreeGrafter"/>
</dbReference>
<evidence type="ECO:0000313" key="3">
    <source>
        <dbReference type="EMBL" id="KZT24310.1"/>
    </source>
</evidence>
<dbReference type="Proteomes" id="UP000076761">
    <property type="component" value="Unassembled WGS sequence"/>
</dbReference>
<feature type="domain" description="BRCT" evidence="2">
    <location>
        <begin position="1"/>
        <end position="85"/>
    </location>
</feature>
<dbReference type="CDD" id="cd17743">
    <property type="entry name" value="BRCT_BRC1_like_rpt5"/>
    <property type="match status" value="1"/>
</dbReference>
<feature type="region of interest" description="Disordered" evidence="1">
    <location>
        <begin position="835"/>
        <end position="929"/>
    </location>
</feature>
<dbReference type="CDD" id="cd18432">
    <property type="entry name" value="BRCT_PAXIP1_rpt6_like"/>
    <property type="match status" value="1"/>
</dbReference>
<dbReference type="GO" id="GO:0006302">
    <property type="term" value="P:double-strand break repair"/>
    <property type="evidence" value="ECO:0007669"/>
    <property type="project" value="TreeGrafter"/>
</dbReference>
<feature type="region of interest" description="Disordered" evidence="1">
    <location>
        <begin position="544"/>
        <end position="823"/>
    </location>
</feature>
<feature type="compositionally biased region" description="Polar residues" evidence="1">
    <location>
        <begin position="673"/>
        <end position="686"/>
    </location>
</feature>
<feature type="domain" description="BRCT" evidence="2">
    <location>
        <begin position="86"/>
        <end position="166"/>
    </location>
</feature>
<dbReference type="FunCoup" id="A0A165RV64">
    <property type="interactions" value="307"/>
</dbReference>
<feature type="compositionally biased region" description="Basic and acidic residues" evidence="1">
    <location>
        <begin position="835"/>
        <end position="852"/>
    </location>
</feature>
<dbReference type="Pfam" id="PF16770">
    <property type="entry name" value="RTT107_BRCT_5"/>
    <property type="match status" value="1"/>
</dbReference>
<feature type="domain" description="BRCT" evidence="2">
    <location>
        <begin position="1030"/>
        <end position="1113"/>
    </location>
</feature>
<feature type="domain" description="BRCT" evidence="2">
    <location>
        <begin position="333"/>
        <end position="408"/>
    </location>
</feature>
<dbReference type="SUPFAM" id="SSF52113">
    <property type="entry name" value="BRCT domain"/>
    <property type="match status" value="4"/>
</dbReference>
<dbReference type="InterPro" id="IPR036420">
    <property type="entry name" value="BRCT_dom_sf"/>
</dbReference>
<keyword evidence="4" id="KW-1185">Reference proteome</keyword>
<evidence type="ECO:0000313" key="4">
    <source>
        <dbReference type="Proteomes" id="UP000076761"/>
    </source>
</evidence>
<feature type="compositionally biased region" description="Acidic residues" evidence="1">
    <location>
        <begin position="660"/>
        <end position="669"/>
    </location>
</feature>
<feature type="compositionally biased region" description="Low complexity" evidence="1">
    <location>
        <begin position="763"/>
        <end position="775"/>
    </location>
</feature>
<dbReference type="InterPro" id="IPR053036">
    <property type="entry name" value="CellCycle_DNARepair_Reg"/>
</dbReference>
<dbReference type="OrthoDB" id="342264at2759"/>
<dbReference type="CDD" id="cd18436">
    <property type="entry name" value="BRCT_BRC1_like_rpt2"/>
    <property type="match status" value="1"/>
</dbReference>
<dbReference type="Pfam" id="PF16589">
    <property type="entry name" value="BRCT_2"/>
    <property type="match status" value="1"/>
</dbReference>
<dbReference type="SMART" id="SM00292">
    <property type="entry name" value="BRCT"/>
    <property type="match status" value="4"/>
</dbReference>
<dbReference type="Pfam" id="PF12738">
    <property type="entry name" value="PTCB-BRCT"/>
    <property type="match status" value="1"/>
</dbReference>
<organism evidence="3 4">
    <name type="scientific">Neolentinus lepideus HHB14362 ss-1</name>
    <dbReference type="NCBI Taxonomy" id="1314782"/>
    <lineage>
        <taxon>Eukaryota</taxon>
        <taxon>Fungi</taxon>
        <taxon>Dikarya</taxon>
        <taxon>Basidiomycota</taxon>
        <taxon>Agaricomycotina</taxon>
        <taxon>Agaricomycetes</taxon>
        <taxon>Gloeophyllales</taxon>
        <taxon>Gloeophyllaceae</taxon>
        <taxon>Neolentinus</taxon>
    </lineage>
</organism>
<dbReference type="InterPro" id="IPR001357">
    <property type="entry name" value="BRCT_dom"/>
</dbReference>
<dbReference type="Gene3D" id="3.40.50.10190">
    <property type="entry name" value="BRCT domain"/>
    <property type="match status" value="4"/>
</dbReference>
<dbReference type="GO" id="GO:1990683">
    <property type="term" value="P:DNA double-strand break attachment to nuclear envelope"/>
    <property type="evidence" value="ECO:0007669"/>
    <property type="project" value="TreeGrafter"/>
</dbReference>
<feature type="compositionally biased region" description="Polar residues" evidence="1">
    <location>
        <begin position="911"/>
        <end position="923"/>
    </location>
</feature>
<reference evidence="3 4" key="1">
    <citation type="journal article" date="2016" name="Mol. Biol. Evol.">
        <title>Comparative Genomics of Early-Diverging Mushroom-Forming Fungi Provides Insights into the Origins of Lignocellulose Decay Capabilities.</title>
        <authorList>
            <person name="Nagy L.G."/>
            <person name="Riley R."/>
            <person name="Tritt A."/>
            <person name="Adam C."/>
            <person name="Daum C."/>
            <person name="Floudas D."/>
            <person name="Sun H."/>
            <person name="Yadav J.S."/>
            <person name="Pangilinan J."/>
            <person name="Larsson K.H."/>
            <person name="Matsuura K."/>
            <person name="Barry K."/>
            <person name="Labutti K."/>
            <person name="Kuo R."/>
            <person name="Ohm R.A."/>
            <person name="Bhattacharya S.S."/>
            <person name="Shirouzu T."/>
            <person name="Yoshinaga Y."/>
            <person name="Martin F.M."/>
            <person name="Grigoriev I.V."/>
            <person name="Hibbett D.S."/>
        </authorList>
    </citation>
    <scope>NUCLEOTIDE SEQUENCE [LARGE SCALE GENOMIC DNA]</scope>
    <source>
        <strain evidence="3 4">HHB14362 ss-1</strain>
    </source>
</reference>
<feature type="domain" description="BRCT" evidence="2">
    <location>
        <begin position="946"/>
        <end position="1007"/>
    </location>
</feature>
<dbReference type="InParanoid" id="A0A165RV64"/>
<dbReference type="PANTHER" id="PTHR47667:SF1">
    <property type="entry name" value="REGULATOR OF TY1 TRANSPOSITION PROTEIN 107"/>
    <property type="match status" value="1"/>
</dbReference>